<protein>
    <submittedName>
        <fullName evidence="3">NifU family protein</fullName>
    </submittedName>
</protein>
<accession>A0A844G414</accession>
<dbReference type="GO" id="GO:0051536">
    <property type="term" value="F:iron-sulfur cluster binding"/>
    <property type="evidence" value="ECO:0007669"/>
    <property type="project" value="InterPro"/>
</dbReference>
<name>A0A844G414_9BACT</name>
<dbReference type="Gene3D" id="3.30.300.130">
    <property type="entry name" value="Fe-S cluster assembly (FSCA)"/>
    <property type="match status" value="1"/>
</dbReference>
<dbReference type="Proteomes" id="UP000435649">
    <property type="component" value="Unassembled WGS sequence"/>
</dbReference>
<evidence type="ECO:0000313" key="4">
    <source>
        <dbReference type="Proteomes" id="UP000435649"/>
    </source>
</evidence>
<gene>
    <name evidence="3" type="ORF">FYJ85_15940</name>
</gene>
<dbReference type="PANTHER" id="PTHR11178">
    <property type="entry name" value="IRON-SULFUR CLUSTER SCAFFOLD PROTEIN NFU-RELATED"/>
    <property type="match status" value="1"/>
</dbReference>
<evidence type="ECO:0000259" key="2">
    <source>
        <dbReference type="Pfam" id="PF01106"/>
    </source>
</evidence>
<comment type="similarity">
    <text evidence="1">Belongs to the NifU family.</text>
</comment>
<dbReference type="InterPro" id="IPR034904">
    <property type="entry name" value="FSCA_dom_sf"/>
</dbReference>
<keyword evidence="4" id="KW-1185">Reference proteome</keyword>
<dbReference type="RefSeq" id="WP_106055755.1">
    <property type="nucleotide sequence ID" value="NZ_CALXOB010000051.1"/>
</dbReference>
<dbReference type="InterPro" id="IPR001075">
    <property type="entry name" value="NIF_FeS_clus_asmbl_NifU_C"/>
</dbReference>
<feature type="domain" description="NIF system FeS cluster assembly NifU C-terminal" evidence="2">
    <location>
        <begin position="9"/>
        <end position="71"/>
    </location>
</feature>
<sequence length="76" mass="8377">MDDLSKKITDRLEELRVHLQADGGDLEIVGIDGKTVQLRLRGACGGCPHAAMTIKGGLERILREEIDPEIVIERVL</sequence>
<comment type="caution">
    <text evidence="3">The sequence shown here is derived from an EMBL/GenBank/DDBJ whole genome shotgun (WGS) entry which is preliminary data.</text>
</comment>
<organism evidence="3 4">
    <name type="scientific">Victivallis lenta</name>
    <dbReference type="NCBI Taxonomy" id="2606640"/>
    <lineage>
        <taxon>Bacteria</taxon>
        <taxon>Pseudomonadati</taxon>
        <taxon>Lentisphaerota</taxon>
        <taxon>Lentisphaeria</taxon>
        <taxon>Victivallales</taxon>
        <taxon>Victivallaceae</taxon>
        <taxon>Victivallis</taxon>
    </lineage>
</organism>
<dbReference type="GO" id="GO:0005506">
    <property type="term" value="F:iron ion binding"/>
    <property type="evidence" value="ECO:0007669"/>
    <property type="project" value="InterPro"/>
</dbReference>
<proteinExistence type="inferred from homology"/>
<evidence type="ECO:0000256" key="1">
    <source>
        <dbReference type="ARBA" id="ARBA00006420"/>
    </source>
</evidence>
<evidence type="ECO:0000313" key="3">
    <source>
        <dbReference type="EMBL" id="MST98530.1"/>
    </source>
</evidence>
<dbReference type="PANTHER" id="PTHR11178:SF25">
    <property type="entry name" value="NIFU-LIKE PROTEIN 3, CHLOROPLASTIC"/>
    <property type="match status" value="1"/>
</dbReference>
<dbReference type="Pfam" id="PF01106">
    <property type="entry name" value="NifU"/>
    <property type="match status" value="1"/>
</dbReference>
<reference evidence="3 4" key="1">
    <citation type="submission" date="2019-08" db="EMBL/GenBank/DDBJ databases">
        <title>In-depth cultivation of the pig gut microbiome towards novel bacterial diversity and tailored functional studies.</title>
        <authorList>
            <person name="Wylensek D."/>
            <person name="Hitch T.C.A."/>
            <person name="Clavel T."/>
        </authorList>
    </citation>
    <scope>NUCLEOTIDE SEQUENCE [LARGE SCALE GENOMIC DNA]</scope>
    <source>
        <strain evidence="3 4">BBE-744-WT-12</strain>
    </source>
</reference>
<dbReference type="GO" id="GO:0016226">
    <property type="term" value="P:iron-sulfur cluster assembly"/>
    <property type="evidence" value="ECO:0007669"/>
    <property type="project" value="InterPro"/>
</dbReference>
<dbReference type="SUPFAM" id="SSF117916">
    <property type="entry name" value="Fe-S cluster assembly (FSCA) domain-like"/>
    <property type="match status" value="1"/>
</dbReference>
<dbReference type="EMBL" id="VUNS01000020">
    <property type="protein sequence ID" value="MST98530.1"/>
    <property type="molecule type" value="Genomic_DNA"/>
</dbReference>
<dbReference type="AlphaFoldDB" id="A0A844G414"/>